<feature type="compositionally biased region" description="Basic residues" evidence="1">
    <location>
        <begin position="1"/>
        <end position="16"/>
    </location>
</feature>
<dbReference type="PATRIC" id="fig|453.4.peg.717"/>
<dbReference type="Proteomes" id="UP000251942">
    <property type="component" value="Unassembled WGS sequence"/>
</dbReference>
<reference evidence="2 4" key="1">
    <citation type="submission" date="2015-11" db="EMBL/GenBank/DDBJ databases">
        <title>Genomic analysis of 38 Legionella species identifies large and diverse effector repertoires.</title>
        <authorList>
            <person name="Burstein D."/>
            <person name="Amaro F."/>
            <person name="Zusman T."/>
            <person name="Lifshitz Z."/>
            <person name="Cohen O."/>
            <person name="Gilbert J.A."/>
            <person name="Pupko T."/>
            <person name="Shuman H.A."/>
            <person name="Segal G."/>
        </authorList>
    </citation>
    <scope>NUCLEOTIDE SEQUENCE [LARGE SCALE GENOMIC DNA]</scope>
    <source>
        <strain evidence="2 4">WO-44C</strain>
    </source>
</reference>
<evidence type="ECO:0000313" key="4">
    <source>
        <dbReference type="Proteomes" id="UP000054698"/>
    </source>
</evidence>
<name>A0A0W0U5M2_9GAMM</name>
<sequence length="52" mass="5727">MNRKLLKSKKPLKQGKKLSTEELNKVAGGNCSTTNPNPPPYCLRPADTTKKT</sequence>
<dbReference type="RefSeq" id="WP_156413355.1">
    <property type="nucleotide sequence ID" value="NZ_CAAAHT010000021.1"/>
</dbReference>
<dbReference type="AlphaFoldDB" id="A0A0W0U5M2"/>
<evidence type="ECO:0000313" key="3">
    <source>
        <dbReference type="EMBL" id="SPX59918.1"/>
    </source>
</evidence>
<reference evidence="3 5" key="2">
    <citation type="submission" date="2018-06" db="EMBL/GenBank/DDBJ databases">
        <authorList>
            <consortium name="Pathogen Informatics"/>
            <person name="Doyle S."/>
        </authorList>
    </citation>
    <scope>NUCLEOTIDE SEQUENCE [LARGE SCALE GENOMIC DNA]</scope>
    <source>
        <strain evidence="3 5">NCTC12022</strain>
    </source>
</reference>
<dbReference type="OrthoDB" id="9919426at2"/>
<keyword evidence="4" id="KW-1185">Reference proteome</keyword>
<evidence type="ECO:0000313" key="2">
    <source>
        <dbReference type="EMBL" id="KTD02825.1"/>
    </source>
</evidence>
<organism evidence="2 4">
    <name type="scientific">Legionella feeleii</name>
    <dbReference type="NCBI Taxonomy" id="453"/>
    <lineage>
        <taxon>Bacteria</taxon>
        <taxon>Pseudomonadati</taxon>
        <taxon>Pseudomonadota</taxon>
        <taxon>Gammaproteobacteria</taxon>
        <taxon>Legionellales</taxon>
        <taxon>Legionellaceae</taxon>
        <taxon>Legionella</taxon>
    </lineage>
</organism>
<proteinExistence type="predicted"/>
<feature type="region of interest" description="Disordered" evidence="1">
    <location>
        <begin position="1"/>
        <end position="52"/>
    </location>
</feature>
<dbReference type="EMBL" id="UASS01000004">
    <property type="protein sequence ID" value="SPX59918.1"/>
    <property type="molecule type" value="Genomic_DNA"/>
</dbReference>
<dbReference type="Proteomes" id="UP000054698">
    <property type="component" value="Unassembled WGS sequence"/>
</dbReference>
<protein>
    <submittedName>
        <fullName evidence="2">Uncharacterized protein</fullName>
    </submittedName>
</protein>
<gene>
    <name evidence="2" type="ORF">Lfee_0663</name>
    <name evidence="3" type="ORF">NCTC12022_00629</name>
</gene>
<accession>A0A0W0U5M2</accession>
<evidence type="ECO:0000256" key="1">
    <source>
        <dbReference type="SAM" id="MobiDB-lite"/>
    </source>
</evidence>
<evidence type="ECO:0000313" key="5">
    <source>
        <dbReference type="Proteomes" id="UP000251942"/>
    </source>
</evidence>
<dbReference type="EMBL" id="LNYB01000021">
    <property type="protein sequence ID" value="KTD02825.1"/>
    <property type="molecule type" value="Genomic_DNA"/>
</dbReference>